<sequence>MLKFTCTEFNLLRYLDQLLHYLQLFVTVSCVFPSLFQSFNGDLCRYICNSRKSQPFRNQIF</sequence>
<reference evidence="1" key="1">
    <citation type="submission" date="2018-02" db="EMBL/GenBank/DDBJ databases">
        <title>Rhizophora mucronata_Transcriptome.</title>
        <authorList>
            <person name="Meera S.P."/>
            <person name="Sreeshan A."/>
            <person name="Augustine A."/>
        </authorList>
    </citation>
    <scope>NUCLEOTIDE SEQUENCE</scope>
    <source>
        <tissue evidence="1">Leaf</tissue>
    </source>
</reference>
<proteinExistence type="predicted"/>
<dbReference type="PROSITE" id="PS51257">
    <property type="entry name" value="PROKAR_LIPOPROTEIN"/>
    <property type="match status" value="1"/>
</dbReference>
<dbReference type="EMBL" id="GGEC01086649">
    <property type="protein sequence ID" value="MBX67133.1"/>
    <property type="molecule type" value="Transcribed_RNA"/>
</dbReference>
<name>A0A2P2QJJ1_RHIMU</name>
<evidence type="ECO:0000313" key="1">
    <source>
        <dbReference type="EMBL" id="MBX67133.1"/>
    </source>
</evidence>
<protein>
    <submittedName>
        <fullName evidence="1">Uncharacterized protein</fullName>
    </submittedName>
</protein>
<organism evidence="1">
    <name type="scientific">Rhizophora mucronata</name>
    <name type="common">Asiatic mangrove</name>
    <dbReference type="NCBI Taxonomy" id="61149"/>
    <lineage>
        <taxon>Eukaryota</taxon>
        <taxon>Viridiplantae</taxon>
        <taxon>Streptophyta</taxon>
        <taxon>Embryophyta</taxon>
        <taxon>Tracheophyta</taxon>
        <taxon>Spermatophyta</taxon>
        <taxon>Magnoliopsida</taxon>
        <taxon>eudicotyledons</taxon>
        <taxon>Gunneridae</taxon>
        <taxon>Pentapetalae</taxon>
        <taxon>rosids</taxon>
        <taxon>fabids</taxon>
        <taxon>Malpighiales</taxon>
        <taxon>Rhizophoraceae</taxon>
        <taxon>Rhizophora</taxon>
    </lineage>
</organism>
<dbReference type="AlphaFoldDB" id="A0A2P2QJJ1"/>
<accession>A0A2P2QJJ1</accession>